<dbReference type="NCBIfam" id="NF008041">
    <property type="entry name" value="PRK10773.1"/>
    <property type="match status" value="1"/>
</dbReference>
<comment type="function">
    <text evidence="10 11">Involved in cell wall formation. Catalyzes the final step in the synthesis of UDP-N-acetylmuramoyl-pentapeptide, the precursor of murein.</text>
</comment>
<gene>
    <name evidence="10 14" type="primary">murF</name>
    <name evidence="14" type="ORF">ERCICURV3402_375</name>
</gene>
<dbReference type="InterPro" id="IPR004101">
    <property type="entry name" value="Mur_ligase_C"/>
</dbReference>
<dbReference type="SUPFAM" id="SSF53244">
    <property type="entry name" value="MurD-like peptide ligases, peptide-binding domain"/>
    <property type="match status" value="1"/>
</dbReference>
<dbReference type="HAMAP" id="MF_02019">
    <property type="entry name" value="MurF"/>
    <property type="match status" value="1"/>
</dbReference>
<dbReference type="InterPro" id="IPR036615">
    <property type="entry name" value="Mur_ligase_C_dom_sf"/>
</dbReference>
<dbReference type="InterPro" id="IPR035911">
    <property type="entry name" value="MurE/MurF_N"/>
</dbReference>
<keyword evidence="1 10" id="KW-0963">Cytoplasm</keyword>
<dbReference type="EC" id="6.3.2.10" evidence="10 11"/>
<dbReference type="UniPathway" id="UPA00219"/>
<dbReference type="Pfam" id="PF02875">
    <property type="entry name" value="Mur_ligase_C"/>
    <property type="match status" value="1"/>
</dbReference>
<evidence type="ECO:0000259" key="13">
    <source>
        <dbReference type="Pfam" id="PF08245"/>
    </source>
</evidence>
<dbReference type="NCBIfam" id="TIGR01143">
    <property type="entry name" value="murF"/>
    <property type="match status" value="1"/>
</dbReference>
<dbReference type="EMBL" id="LR217713">
    <property type="protein sequence ID" value="VFP82038.1"/>
    <property type="molecule type" value="Genomic_DNA"/>
</dbReference>
<dbReference type="GO" id="GO:0005524">
    <property type="term" value="F:ATP binding"/>
    <property type="evidence" value="ECO:0007669"/>
    <property type="project" value="UniProtKB-UniRule"/>
</dbReference>
<sequence>MITITLQQIADITYGKLYGSNLSISSITLDTRKAQRGSLFLALQGKNYDANNFIPDAINAGCVCCLVNRPLSIDFPHVIVRDTRIALENLAVWFRNKSRARIVGITGSSGKTSVKEMTTAILKKCGTTLCTQGNLNNAIGVPITLLRLKPMHKYAVIELGAKTKGDISYTSGLIKPHSVLINNISISHLEGFKTTRGIAEGKGEIFNALSVNGTAIINHDSNDWLNWKFLLHKQTIWRFSLYKKQDSDFYASNIITHIYGTHFVLHSPIGSVTITLNVPGTHNISNALAAAALAFSSGAPLSAIDQGLNNFGGIKGRLFPFVLNKNKLIIDDSYNANMGSMIAAINVLKTMPGYRVLIIGDMKELGIHSDKYHAQIGYMIQNTNIDKVLSTGKLSHHIAHNSGVGEHFCDLSSLATRACQLLISHHRITILVKGSRSTSMEYIVRILQEQNIC</sequence>
<keyword evidence="8 10" id="KW-0131">Cell cycle</keyword>
<dbReference type="GO" id="GO:0005737">
    <property type="term" value="C:cytoplasm"/>
    <property type="evidence" value="ECO:0007669"/>
    <property type="project" value="UniProtKB-SubCell"/>
</dbReference>
<dbReference type="RefSeq" id="WP_157992654.1">
    <property type="nucleotide sequence ID" value="NZ_LR217713.1"/>
</dbReference>
<comment type="subcellular location">
    <subcellularLocation>
        <location evidence="10 11">Cytoplasm</location>
    </subcellularLocation>
</comment>
<keyword evidence="2 10" id="KW-0436">Ligase</keyword>
<dbReference type="GO" id="GO:0071555">
    <property type="term" value="P:cell wall organization"/>
    <property type="evidence" value="ECO:0007669"/>
    <property type="project" value="UniProtKB-KW"/>
</dbReference>
<evidence type="ECO:0000256" key="3">
    <source>
        <dbReference type="ARBA" id="ARBA00022618"/>
    </source>
</evidence>
<dbReference type="SUPFAM" id="SSF53623">
    <property type="entry name" value="MurD-like peptide ligases, catalytic domain"/>
    <property type="match status" value="1"/>
</dbReference>
<comment type="pathway">
    <text evidence="10 11">Cell wall biogenesis; peptidoglycan biosynthesis.</text>
</comment>
<keyword evidence="9 10" id="KW-0961">Cell wall biogenesis/degradation</keyword>
<dbReference type="InterPro" id="IPR051046">
    <property type="entry name" value="MurCDEF_CellWall_CoF430Synth"/>
</dbReference>
<dbReference type="Gene3D" id="3.40.1190.10">
    <property type="entry name" value="Mur-like, catalytic domain"/>
    <property type="match status" value="1"/>
</dbReference>
<dbReference type="Gene3D" id="3.40.1390.10">
    <property type="entry name" value="MurE/MurF, N-terminal domain"/>
    <property type="match status" value="1"/>
</dbReference>
<dbReference type="GeneID" id="66304653"/>
<dbReference type="InterPro" id="IPR013221">
    <property type="entry name" value="Mur_ligase_cen"/>
</dbReference>
<organism evidence="14 15">
    <name type="scientific">Candidatus Erwinia haradaeae</name>
    <dbReference type="NCBI Taxonomy" id="1922217"/>
    <lineage>
        <taxon>Bacteria</taxon>
        <taxon>Pseudomonadati</taxon>
        <taxon>Pseudomonadota</taxon>
        <taxon>Gammaproteobacteria</taxon>
        <taxon>Enterobacterales</taxon>
        <taxon>Erwiniaceae</taxon>
        <taxon>Erwinia</taxon>
    </lineage>
</organism>
<accession>A0A451D895</accession>
<dbReference type="InterPro" id="IPR005863">
    <property type="entry name" value="UDP-N-AcMur_synth"/>
</dbReference>
<keyword evidence="4 10" id="KW-0547">Nucleotide-binding</keyword>
<dbReference type="GO" id="GO:0051301">
    <property type="term" value="P:cell division"/>
    <property type="evidence" value="ECO:0007669"/>
    <property type="project" value="UniProtKB-KW"/>
</dbReference>
<evidence type="ECO:0000256" key="6">
    <source>
        <dbReference type="ARBA" id="ARBA00022960"/>
    </source>
</evidence>
<dbReference type="GO" id="GO:0047480">
    <property type="term" value="F:UDP-N-acetylmuramoyl-tripeptide-D-alanyl-D-alanine ligase activity"/>
    <property type="evidence" value="ECO:0007669"/>
    <property type="project" value="UniProtKB-UniRule"/>
</dbReference>
<feature type="binding site" evidence="10">
    <location>
        <begin position="107"/>
        <end position="113"/>
    </location>
    <ligand>
        <name>ATP</name>
        <dbReference type="ChEBI" id="CHEBI:30616"/>
    </ligand>
</feature>
<evidence type="ECO:0000313" key="15">
    <source>
        <dbReference type="Proteomes" id="UP000294441"/>
    </source>
</evidence>
<evidence type="ECO:0000256" key="1">
    <source>
        <dbReference type="ARBA" id="ARBA00022490"/>
    </source>
</evidence>
<evidence type="ECO:0000256" key="4">
    <source>
        <dbReference type="ARBA" id="ARBA00022741"/>
    </source>
</evidence>
<name>A0A451D895_9GAMM</name>
<dbReference type="PANTHER" id="PTHR43024:SF1">
    <property type="entry name" value="UDP-N-ACETYLMURAMOYL-TRIPEPTIDE--D-ALANYL-D-ALANINE LIGASE"/>
    <property type="match status" value="1"/>
</dbReference>
<keyword evidence="5 10" id="KW-0067">ATP-binding</keyword>
<comment type="similarity">
    <text evidence="10">Belongs to the MurCDEF family. MurF subfamily.</text>
</comment>
<evidence type="ECO:0000256" key="9">
    <source>
        <dbReference type="ARBA" id="ARBA00023316"/>
    </source>
</evidence>
<dbReference type="GO" id="GO:0008360">
    <property type="term" value="P:regulation of cell shape"/>
    <property type="evidence" value="ECO:0007669"/>
    <property type="project" value="UniProtKB-KW"/>
</dbReference>
<dbReference type="SUPFAM" id="SSF63418">
    <property type="entry name" value="MurE/MurF N-terminal domain"/>
    <property type="match status" value="1"/>
</dbReference>
<evidence type="ECO:0000256" key="7">
    <source>
        <dbReference type="ARBA" id="ARBA00022984"/>
    </source>
</evidence>
<evidence type="ECO:0000256" key="10">
    <source>
        <dbReference type="HAMAP-Rule" id="MF_02019"/>
    </source>
</evidence>
<dbReference type="AlphaFoldDB" id="A0A451D895"/>
<evidence type="ECO:0000256" key="2">
    <source>
        <dbReference type="ARBA" id="ARBA00022598"/>
    </source>
</evidence>
<protein>
    <recommendedName>
        <fullName evidence="10 11">UDP-N-acetylmuramoyl-tripeptide--D-alanyl-D-alanine ligase</fullName>
        <ecNumber evidence="10 11">6.3.2.10</ecNumber>
    </recommendedName>
    <alternativeName>
        <fullName evidence="10">D-alanyl-D-alanine-adding enzyme</fullName>
    </alternativeName>
</protein>
<dbReference type="GO" id="GO:0009252">
    <property type="term" value="P:peptidoglycan biosynthetic process"/>
    <property type="evidence" value="ECO:0007669"/>
    <property type="project" value="UniProtKB-UniRule"/>
</dbReference>
<dbReference type="PANTHER" id="PTHR43024">
    <property type="entry name" value="UDP-N-ACETYLMURAMOYL-TRIPEPTIDE--D-ALANYL-D-ALANINE LIGASE"/>
    <property type="match status" value="1"/>
</dbReference>
<proteinExistence type="inferred from homology"/>
<keyword evidence="3 10" id="KW-0132">Cell division</keyword>
<dbReference type="InterPro" id="IPR036565">
    <property type="entry name" value="Mur-like_cat_sf"/>
</dbReference>
<evidence type="ECO:0000256" key="5">
    <source>
        <dbReference type="ARBA" id="ARBA00022840"/>
    </source>
</evidence>
<dbReference type="Gene3D" id="3.90.190.20">
    <property type="entry name" value="Mur ligase, C-terminal domain"/>
    <property type="match status" value="1"/>
</dbReference>
<evidence type="ECO:0000313" key="14">
    <source>
        <dbReference type="EMBL" id="VFP82038.1"/>
    </source>
</evidence>
<evidence type="ECO:0000259" key="12">
    <source>
        <dbReference type="Pfam" id="PF02875"/>
    </source>
</evidence>
<dbReference type="GO" id="GO:0008766">
    <property type="term" value="F:UDP-N-acetylmuramoylalanyl-D-glutamyl-2,6-diaminopimelate-D-alanyl-D-alanine ligase activity"/>
    <property type="evidence" value="ECO:0007669"/>
    <property type="project" value="RHEA"/>
</dbReference>
<dbReference type="Pfam" id="PF08245">
    <property type="entry name" value="Mur_ligase_M"/>
    <property type="match status" value="1"/>
</dbReference>
<dbReference type="Proteomes" id="UP000294441">
    <property type="component" value="Chromosome 1"/>
</dbReference>
<comment type="catalytic activity">
    <reaction evidence="10 11">
        <text>D-alanyl-D-alanine + UDP-N-acetyl-alpha-D-muramoyl-L-alanyl-gamma-D-glutamyl-meso-2,6-diaminopimelate + ATP = UDP-N-acetyl-alpha-D-muramoyl-L-alanyl-gamma-D-glutamyl-meso-2,6-diaminopimeloyl-D-alanyl-D-alanine + ADP + phosphate + H(+)</text>
        <dbReference type="Rhea" id="RHEA:28374"/>
        <dbReference type="ChEBI" id="CHEBI:15378"/>
        <dbReference type="ChEBI" id="CHEBI:30616"/>
        <dbReference type="ChEBI" id="CHEBI:43474"/>
        <dbReference type="ChEBI" id="CHEBI:57822"/>
        <dbReference type="ChEBI" id="CHEBI:61386"/>
        <dbReference type="ChEBI" id="CHEBI:83905"/>
        <dbReference type="ChEBI" id="CHEBI:456216"/>
        <dbReference type="EC" id="6.3.2.10"/>
    </reaction>
</comment>
<keyword evidence="7 10" id="KW-0573">Peptidoglycan synthesis</keyword>
<evidence type="ECO:0000256" key="11">
    <source>
        <dbReference type="RuleBase" id="RU004136"/>
    </source>
</evidence>
<feature type="domain" description="Mur ligase C-terminal" evidence="12">
    <location>
        <begin position="323"/>
        <end position="436"/>
    </location>
</feature>
<dbReference type="OrthoDB" id="9801978at2"/>
<keyword evidence="6 10" id="KW-0133">Cell shape</keyword>
<reference evidence="14 15" key="1">
    <citation type="submission" date="2019-02" db="EMBL/GenBank/DDBJ databases">
        <authorList>
            <person name="Manzano-Marin A."/>
            <person name="Manzano-Marin A."/>
        </authorList>
    </citation>
    <scope>NUCLEOTIDE SEQUENCE [LARGE SCALE GENOMIC DNA]</scope>
    <source>
        <strain evidence="14 15">ErCicurvipes</strain>
    </source>
</reference>
<evidence type="ECO:0000256" key="8">
    <source>
        <dbReference type="ARBA" id="ARBA00023306"/>
    </source>
</evidence>
<feature type="domain" description="Mur ligase central" evidence="13">
    <location>
        <begin position="105"/>
        <end position="294"/>
    </location>
</feature>